<feature type="chain" id="PRO_5040864954" description="PE-PGRS family protein" evidence="2">
    <location>
        <begin position="21"/>
        <end position="365"/>
    </location>
</feature>
<feature type="compositionally biased region" description="Gly residues" evidence="1">
    <location>
        <begin position="50"/>
        <end position="106"/>
    </location>
</feature>
<evidence type="ECO:0000256" key="2">
    <source>
        <dbReference type="SAM" id="SignalP"/>
    </source>
</evidence>
<reference evidence="3 4" key="1">
    <citation type="submission" date="2021-04" db="EMBL/GenBank/DDBJ databases">
        <title>Genome analysis of Polyangium sp.</title>
        <authorList>
            <person name="Li Y."/>
            <person name="Wang J."/>
        </authorList>
    </citation>
    <scope>NUCLEOTIDE SEQUENCE [LARGE SCALE GENOMIC DNA]</scope>
    <source>
        <strain evidence="3 4">SDU14</strain>
    </source>
</reference>
<keyword evidence="2" id="KW-0732">Signal</keyword>
<evidence type="ECO:0008006" key="5">
    <source>
        <dbReference type="Google" id="ProtNLM"/>
    </source>
</evidence>
<proteinExistence type="predicted"/>
<protein>
    <recommendedName>
        <fullName evidence="5">PE-PGRS family protein</fullName>
    </recommendedName>
</protein>
<evidence type="ECO:0000313" key="3">
    <source>
        <dbReference type="EMBL" id="MDC3983651.1"/>
    </source>
</evidence>
<evidence type="ECO:0000313" key="4">
    <source>
        <dbReference type="Proteomes" id="UP001151081"/>
    </source>
</evidence>
<dbReference type="RefSeq" id="WP_272423370.1">
    <property type="nucleotide sequence ID" value="NZ_JAGTJJ010000015.1"/>
</dbReference>
<feature type="region of interest" description="Disordered" evidence="1">
    <location>
        <begin position="31"/>
        <end position="106"/>
    </location>
</feature>
<evidence type="ECO:0000256" key="1">
    <source>
        <dbReference type="SAM" id="MobiDB-lite"/>
    </source>
</evidence>
<dbReference type="PANTHER" id="PTHR31797">
    <property type="entry name" value="EXTRACELLULAR MATRIX PROTEIN A-RELATED"/>
    <property type="match status" value="1"/>
</dbReference>
<dbReference type="InterPro" id="IPR052846">
    <property type="entry name" value="ECM-enzyme_regulator"/>
</dbReference>
<gene>
    <name evidence="3" type="ORF">KEG57_24295</name>
</gene>
<sequence>MNTNRAFVAGAVLVAWGALAACSSSDTIEQRIGSEGATSPQGSIGAATVGAGGPGGMGGAGGATIGSGADSTGGEGGSGSGGEGGSVNAGGGGSGSSGGGGSGGAGGIDPTGGGGFGSAAAGCMIDLDCDDDIDCTTDECDVGQCKHTPDSGKCDNGKYCDGAEVCNPSAGCVGNSKPCDDGVDCTLDTCDEATDACGHTPVDSLCDNKIHCDGVETCNAILGCLSSAPIDCNDGISCTNDACSESFDACIFTPIDAACASGELCIAAVGGCTAALPCAANADCDDGIACTYDLCYDPGGVCVHYAQDYVCDDDVFCNGAEICDPFQGCTAGSPVICNDGIDCTEDICDATTDACKAIPHESSCP</sequence>
<dbReference type="PANTHER" id="PTHR31797:SF6">
    <property type="entry name" value="CHITIN-BINDING TYPE-2 DOMAIN-CONTAINING PROTEIN"/>
    <property type="match status" value="1"/>
</dbReference>
<dbReference type="EMBL" id="JAGTJJ010000015">
    <property type="protein sequence ID" value="MDC3983651.1"/>
    <property type="molecule type" value="Genomic_DNA"/>
</dbReference>
<dbReference type="AlphaFoldDB" id="A0A9X3X8W8"/>
<feature type="signal peptide" evidence="2">
    <location>
        <begin position="1"/>
        <end position="20"/>
    </location>
</feature>
<keyword evidence="4" id="KW-1185">Reference proteome</keyword>
<name>A0A9X3X8W8_9BACT</name>
<dbReference type="Proteomes" id="UP001151081">
    <property type="component" value="Unassembled WGS sequence"/>
</dbReference>
<accession>A0A9X3X8W8</accession>
<dbReference type="PROSITE" id="PS51257">
    <property type="entry name" value="PROKAR_LIPOPROTEIN"/>
    <property type="match status" value="1"/>
</dbReference>
<organism evidence="3 4">
    <name type="scientific">Polyangium jinanense</name>
    <dbReference type="NCBI Taxonomy" id="2829994"/>
    <lineage>
        <taxon>Bacteria</taxon>
        <taxon>Pseudomonadati</taxon>
        <taxon>Myxococcota</taxon>
        <taxon>Polyangia</taxon>
        <taxon>Polyangiales</taxon>
        <taxon>Polyangiaceae</taxon>
        <taxon>Polyangium</taxon>
    </lineage>
</organism>
<comment type="caution">
    <text evidence="3">The sequence shown here is derived from an EMBL/GenBank/DDBJ whole genome shotgun (WGS) entry which is preliminary data.</text>
</comment>